<organism evidence="2 3">
    <name type="scientific">Pontiella desulfatans</name>
    <dbReference type="NCBI Taxonomy" id="2750659"/>
    <lineage>
        <taxon>Bacteria</taxon>
        <taxon>Pseudomonadati</taxon>
        <taxon>Kiritimatiellota</taxon>
        <taxon>Kiritimatiellia</taxon>
        <taxon>Kiritimatiellales</taxon>
        <taxon>Pontiellaceae</taxon>
        <taxon>Pontiella</taxon>
    </lineage>
</organism>
<dbReference type="Proteomes" id="UP000366872">
    <property type="component" value="Unassembled WGS sequence"/>
</dbReference>
<evidence type="ECO:0000313" key="2">
    <source>
        <dbReference type="EMBL" id="VGO14664.1"/>
    </source>
</evidence>
<feature type="compositionally biased region" description="Gly residues" evidence="1">
    <location>
        <begin position="45"/>
        <end position="64"/>
    </location>
</feature>
<dbReference type="AlphaFoldDB" id="A0A6C2U588"/>
<proteinExistence type="predicted"/>
<feature type="compositionally biased region" description="Low complexity" evidence="1">
    <location>
        <begin position="31"/>
        <end position="43"/>
    </location>
</feature>
<feature type="region of interest" description="Disordered" evidence="1">
    <location>
        <begin position="31"/>
        <end position="64"/>
    </location>
</feature>
<keyword evidence="3" id="KW-1185">Reference proteome</keyword>
<evidence type="ECO:0000256" key="1">
    <source>
        <dbReference type="SAM" id="MobiDB-lite"/>
    </source>
</evidence>
<reference evidence="2 3" key="1">
    <citation type="submission" date="2019-04" db="EMBL/GenBank/DDBJ databases">
        <authorList>
            <person name="Van Vliet M D."/>
        </authorList>
    </citation>
    <scope>NUCLEOTIDE SEQUENCE [LARGE SCALE GENOMIC DNA]</scope>
    <source>
        <strain evidence="2 3">F1</strain>
    </source>
</reference>
<gene>
    <name evidence="2" type="ORF">PDESU_03229</name>
</gene>
<dbReference type="RefSeq" id="WP_136080299.1">
    <property type="nucleotide sequence ID" value="NZ_CAAHFG010000002.1"/>
</dbReference>
<protein>
    <recommendedName>
        <fullName evidence="4">Lipoprotein</fullName>
    </recommendedName>
</protein>
<accession>A0A6C2U588</accession>
<evidence type="ECO:0008006" key="4">
    <source>
        <dbReference type="Google" id="ProtNLM"/>
    </source>
</evidence>
<name>A0A6C2U588_PONDE</name>
<dbReference type="EMBL" id="CAAHFG010000002">
    <property type="protein sequence ID" value="VGO14664.1"/>
    <property type="molecule type" value="Genomic_DNA"/>
</dbReference>
<evidence type="ECO:0000313" key="3">
    <source>
        <dbReference type="Proteomes" id="UP000366872"/>
    </source>
</evidence>
<sequence>MKLWLKTTGLLTIGICLILNLNGCLNSGDDDSSSGSYYPPEDSGGSDGGSSGGSSGGSTGGGGSETLIYRTVKIYMTDGDTGQPLDNGTCILQAMDDNYMHAGSTDLSGEYQKTFSCNGTANAYRVVAKKTHYITRHSDYIHFAQGEGGTKQIQVRMQPE</sequence>